<name>A0A087GU08_ARAAL</name>
<organism evidence="1 2">
    <name type="scientific">Arabis alpina</name>
    <name type="common">Alpine rock-cress</name>
    <dbReference type="NCBI Taxonomy" id="50452"/>
    <lineage>
        <taxon>Eukaryota</taxon>
        <taxon>Viridiplantae</taxon>
        <taxon>Streptophyta</taxon>
        <taxon>Embryophyta</taxon>
        <taxon>Tracheophyta</taxon>
        <taxon>Spermatophyta</taxon>
        <taxon>Magnoliopsida</taxon>
        <taxon>eudicotyledons</taxon>
        <taxon>Gunneridae</taxon>
        <taxon>Pentapetalae</taxon>
        <taxon>rosids</taxon>
        <taxon>malvids</taxon>
        <taxon>Brassicales</taxon>
        <taxon>Brassicaceae</taxon>
        <taxon>Arabideae</taxon>
        <taxon>Arabis</taxon>
    </lineage>
</organism>
<protein>
    <submittedName>
        <fullName evidence="1">Uncharacterized protein</fullName>
    </submittedName>
</protein>
<proteinExistence type="predicted"/>
<accession>A0A087GU08</accession>
<sequence>MYVDGPVIPWPCLPVLFDTTLPDLTENPFLITKRFCVLTNSERQANDDWITLYLKLAVAPTMMNPDLSTFSILKVAMDAREYANGDGRLNSINATFYLSYKDLCEKRVDKDFDRIAIVKSSYNEESGCFTLLGRNLSIETLPKKRKRDLELGS</sequence>
<dbReference type="AlphaFoldDB" id="A0A087GU08"/>
<dbReference type="OMA" id="NTEQRFY"/>
<dbReference type="Gramene" id="KFK33360">
    <property type="protein sequence ID" value="KFK33360"/>
    <property type="gene ID" value="AALP_AA5G003700"/>
</dbReference>
<dbReference type="Pfam" id="PF04776">
    <property type="entry name" value="protein_MS5"/>
    <property type="match status" value="1"/>
</dbReference>
<dbReference type="Proteomes" id="UP000029120">
    <property type="component" value="Chromosome 5"/>
</dbReference>
<gene>
    <name evidence="1" type="ordered locus">AALP_Aa5g003700</name>
</gene>
<reference evidence="2" key="1">
    <citation type="journal article" date="2015" name="Nat. Plants">
        <title>Genome expansion of Arabis alpina linked with retrotransposition and reduced symmetric DNA methylation.</title>
        <authorList>
            <person name="Willing E.M."/>
            <person name="Rawat V."/>
            <person name="Mandakova T."/>
            <person name="Maumus F."/>
            <person name="James G.V."/>
            <person name="Nordstroem K.J."/>
            <person name="Becker C."/>
            <person name="Warthmann N."/>
            <person name="Chica C."/>
            <person name="Szarzynska B."/>
            <person name="Zytnicki M."/>
            <person name="Albani M.C."/>
            <person name="Kiefer C."/>
            <person name="Bergonzi S."/>
            <person name="Castaings L."/>
            <person name="Mateos J.L."/>
            <person name="Berns M.C."/>
            <person name="Bujdoso N."/>
            <person name="Piofczyk T."/>
            <person name="de Lorenzo L."/>
            <person name="Barrero-Sicilia C."/>
            <person name="Mateos I."/>
            <person name="Piednoel M."/>
            <person name="Hagmann J."/>
            <person name="Chen-Min-Tao R."/>
            <person name="Iglesias-Fernandez R."/>
            <person name="Schuster S.C."/>
            <person name="Alonso-Blanco C."/>
            <person name="Roudier F."/>
            <person name="Carbonero P."/>
            <person name="Paz-Ares J."/>
            <person name="Davis S.J."/>
            <person name="Pecinka A."/>
            <person name="Quesneville H."/>
            <person name="Colot V."/>
            <person name="Lysak M.A."/>
            <person name="Weigel D."/>
            <person name="Coupland G."/>
            <person name="Schneeberger K."/>
        </authorList>
    </citation>
    <scope>NUCLEOTIDE SEQUENCE [LARGE SCALE GENOMIC DNA]</scope>
    <source>
        <strain evidence="2">cv. Pajares</strain>
    </source>
</reference>
<dbReference type="EMBL" id="CM002873">
    <property type="protein sequence ID" value="KFK33360.1"/>
    <property type="molecule type" value="Genomic_DNA"/>
</dbReference>
<evidence type="ECO:0000313" key="1">
    <source>
        <dbReference type="EMBL" id="KFK33360.1"/>
    </source>
</evidence>
<dbReference type="OrthoDB" id="1109063at2759"/>
<keyword evidence="2" id="KW-1185">Reference proteome</keyword>
<evidence type="ECO:0000313" key="2">
    <source>
        <dbReference type="Proteomes" id="UP000029120"/>
    </source>
</evidence>
<dbReference type="InterPro" id="IPR006462">
    <property type="entry name" value="MS5"/>
</dbReference>